<dbReference type="CDD" id="cd03884">
    <property type="entry name" value="M20_bAS"/>
    <property type="match status" value="1"/>
</dbReference>
<dbReference type="NCBIfam" id="TIGR01879">
    <property type="entry name" value="hydantase"/>
    <property type="match status" value="1"/>
</dbReference>
<feature type="binding site" evidence="7">
    <location>
        <position position="147"/>
    </location>
    <ligand>
        <name>Zn(2+)</name>
        <dbReference type="ChEBI" id="CHEBI:29105"/>
        <label>2</label>
    </ligand>
</feature>
<dbReference type="Gene3D" id="3.40.630.10">
    <property type="entry name" value="Zn peptidases"/>
    <property type="match status" value="1"/>
</dbReference>
<comment type="similarity">
    <text evidence="2">Belongs to the peptidase M20 family.</text>
</comment>
<dbReference type="SUPFAM" id="SSF55031">
    <property type="entry name" value="Bacterial exopeptidase dimerisation domain"/>
    <property type="match status" value="1"/>
</dbReference>
<evidence type="ECO:0000256" key="5">
    <source>
        <dbReference type="ARBA" id="ARBA00022801"/>
    </source>
</evidence>
<dbReference type="AlphaFoldDB" id="A0A1Q5NZD5"/>
<dbReference type="PANTHER" id="PTHR32494">
    <property type="entry name" value="ALLANTOATE DEIMINASE-RELATED"/>
    <property type="match status" value="1"/>
</dbReference>
<evidence type="ECO:0000256" key="6">
    <source>
        <dbReference type="ARBA" id="ARBA00023211"/>
    </source>
</evidence>
<dbReference type="InterPro" id="IPR002933">
    <property type="entry name" value="Peptidase_M20"/>
</dbReference>
<comment type="cofactor">
    <cofactor evidence="1">
        <name>Mn(2+)</name>
        <dbReference type="ChEBI" id="CHEBI:29035"/>
    </cofactor>
</comment>
<evidence type="ECO:0000256" key="7">
    <source>
        <dbReference type="PIRSR" id="PIRSR001235-1"/>
    </source>
</evidence>
<feature type="binding site" evidence="7">
    <location>
        <position position="112"/>
    </location>
    <ligand>
        <name>Zn(2+)</name>
        <dbReference type="ChEBI" id="CHEBI:29105"/>
        <label>1</label>
    </ligand>
</feature>
<evidence type="ECO:0000256" key="1">
    <source>
        <dbReference type="ARBA" id="ARBA00001936"/>
    </source>
</evidence>
<dbReference type="STRING" id="1714354.BLL40_16165"/>
<dbReference type="Pfam" id="PF01546">
    <property type="entry name" value="Peptidase_M20"/>
    <property type="match status" value="1"/>
</dbReference>
<comment type="cofactor">
    <cofactor evidence="7">
        <name>Zn(2+)</name>
        <dbReference type="ChEBI" id="CHEBI:29105"/>
    </cofactor>
    <text evidence="7">Binds 2 Zn(2+) ions per subunit.</text>
</comment>
<keyword evidence="5 9" id="KW-0378">Hydrolase</keyword>
<evidence type="ECO:0000313" key="10">
    <source>
        <dbReference type="Proteomes" id="UP000186524"/>
    </source>
</evidence>
<feature type="binding site" evidence="7">
    <location>
        <position position="101"/>
    </location>
    <ligand>
        <name>Zn(2+)</name>
        <dbReference type="ChEBI" id="CHEBI:29105"/>
        <label>1</label>
    </ligand>
</feature>
<dbReference type="InterPro" id="IPR010158">
    <property type="entry name" value="Amidase_Cbmase"/>
</dbReference>
<dbReference type="RefSeq" id="WP_073712882.1">
    <property type="nucleotide sequence ID" value="NZ_MRWQ01000028.1"/>
</dbReference>
<name>A0A1Q5NZD5_9BACI</name>
<dbReference type="InterPro" id="IPR036264">
    <property type="entry name" value="Bact_exopeptidase_dim_dom"/>
</dbReference>
<dbReference type="Gene3D" id="3.30.70.360">
    <property type="match status" value="1"/>
</dbReference>
<feature type="domain" description="Peptidase M20 dimerisation" evidence="8">
    <location>
        <begin position="234"/>
        <end position="331"/>
    </location>
</feature>
<feature type="binding site" evidence="7">
    <location>
        <position position="112"/>
    </location>
    <ligand>
        <name>Zn(2+)</name>
        <dbReference type="ChEBI" id="CHEBI:29105"/>
        <label>2</label>
    </ligand>
</feature>
<comment type="caution">
    <text evidence="9">The sequence shown here is derived from an EMBL/GenBank/DDBJ whole genome shotgun (WGS) entry which is preliminary data.</text>
</comment>
<reference evidence="9 10" key="1">
    <citation type="submission" date="2016-12" db="EMBL/GenBank/DDBJ databases">
        <title>Domibacillus sp. SAOS 44 whole genome sequencing.</title>
        <authorList>
            <person name="Verma A."/>
            <person name="Krishnamurthi S."/>
        </authorList>
    </citation>
    <scope>NUCLEOTIDE SEQUENCE [LARGE SCALE GENOMIC DNA]</scope>
    <source>
        <strain evidence="9 10">SAOS 44</strain>
    </source>
</reference>
<sequence>MANTQFYKRLLENYDHQQLNRNGVCGERLAKRLAEMAEIGWTEDGGSHRIGFSQEEKEAKQLVMQWMKEAGLDVTLDGAGNVYGRMEGQNEQMPALMSGSHVDTVPNGGHFDGVLGVLVALEVVESWKEQKYAPEAPYEVVIFTDEEGSRFHDGFTGSRAAFGTIDESTQRKVTDYEGEPFELVLNKVGLSSNQFFSAKRDLKEIEAYFEVHIEQGVILENADLPVGVVSGIAGPCWLEMKFMGVAGHAGNTPMDNRQDALVAAGELVSQIPTLPRKVSPTAVATVGKLEVKPNGINVIPGEVTMYVDIRDINGLARDELIQLVLDEATSISQKYGINYEWNQLLKNEPVPFKADMIQKIKTSVEENGIRPLLLPSGAGHDAMILGSHVPTGMIFVRSKDGLSHNPLEWSSLNDCVQSVHVLKHMLENYWSE</sequence>
<keyword evidence="4 7" id="KW-0479">Metal-binding</keyword>
<dbReference type="SUPFAM" id="SSF53187">
    <property type="entry name" value="Zn-dependent exopeptidases"/>
    <property type="match status" value="1"/>
</dbReference>
<gene>
    <name evidence="9" type="ORF">BLL40_16165</name>
</gene>
<dbReference type="Pfam" id="PF07687">
    <property type="entry name" value="M20_dimer"/>
    <property type="match status" value="1"/>
</dbReference>
<evidence type="ECO:0000256" key="2">
    <source>
        <dbReference type="ARBA" id="ARBA00006153"/>
    </source>
</evidence>
<accession>A0A1Q5NZD5</accession>
<dbReference type="EMBL" id="MRWQ01000028">
    <property type="protein sequence ID" value="OKL35283.1"/>
    <property type="molecule type" value="Genomic_DNA"/>
</dbReference>
<feature type="binding site" evidence="7">
    <location>
        <position position="404"/>
    </location>
    <ligand>
        <name>Zn(2+)</name>
        <dbReference type="ChEBI" id="CHEBI:29105"/>
        <label>2</label>
    </ligand>
</feature>
<dbReference type="PANTHER" id="PTHR32494:SF19">
    <property type="entry name" value="ALLANTOATE DEIMINASE-RELATED"/>
    <property type="match status" value="1"/>
</dbReference>
<dbReference type="NCBIfam" id="NF006771">
    <property type="entry name" value="PRK09290.1-5"/>
    <property type="match status" value="1"/>
</dbReference>
<evidence type="ECO:0000313" key="9">
    <source>
        <dbReference type="EMBL" id="OKL35283.1"/>
    </source>
</evidence>
<dbReference type="PIRSF" id="PIRSF001235">
    <property type="entry name" value="Amidase_carbamoylase"/>
    <property type="match status" value="1"/>
</dbReference>
<dbReference type="OrthoDB" id="9808195at2"/>
<evidence type="ECO:0000256" key="3">
    <source>
        <dbReference type="ARBA" id="ARBA00011738"/>
    </source>
</evidence>
<dbReference type="Proteomes" id="UP000186524">
    <property type="component" value="Unassembled WGS sequence"/>
</dbReference>
<dbReference type="GO" id="GO:0016813">
    <property type="term" value="F:hydrolase activity, acting on carbon-nitrogen (but not peptide) bonds, in linear amidines"/>
    <property type="evidence" value="ECO:0007669"/>
    <property type="project" value="InterPro"/>
</dbReference>
<feature type="binding site" evidence="7">
    <location>
        <position position="212"/>
    </location>
    <ligand>
        <name>Zn(2+)</name>
        <dbReference type="ChEBI" id="CHEBI:29105"/>
        <label>1</label>
    </ligand>
</feature>
<proteinExistence type="inferred from homology"/>
<dbReference type="InterPro" id="IPR011650">
    <property type="entry name" value="Peptidase_M20_dimer"/>
</dbReference>
<keyword evidence="7" id="KW-0862">Zinc</keyword>
<evidence type="ECO:0000256" key="4">
    <source>
        <dbReference type="ARBA" id="ARBA00022723"/>
    </source>
</evidence>
<organism evidence="9 10">
    <name type="scientific">Domibacillus mangrovi</name>
    <dbReference type="NCBI Taxonomy" id="1714354"/>
    <lineage>
        <taxon>Bacteria</taxon>
        <taxon>Bacillati</taxon>
        <taxon>Bacillota</taxon>
        <taxon>Bacilli</taxon>
        <taxon>Bacillales</taxon>
        <taxon>Bacillaceae</taxon>
        <taxon>Domibacillus</taxon>
    </lineage>
</organism>
<dbReference type="GO" id="GO:0046872">
    <property type="term" value="F:metal ion binding"/>
    <property type="evidence" value="ECO:0007669"/>
    <property type="project" value="UniProtKB-KW"/>
</dbReference>
<protein>
    <submittedName>
        <fullName evidence="9">Allantoate amidohydrolase</fullName>
    </submittedName>
</protein>
<keyword evidence="10" id="KW-1185">Reference proteome</keyword>
<evidence type="ECO:0000259" key="8">
    <source>
        <dbReference type="Pfam" id="PF07687"/>
    </source>
</evidence>
<keyword evidence="6" id="KW-0464">Manganese</keyword>
<comment type="subunit">
    <text evidence="3">Homodimer.</text>
</comment>